<evidence type="ECO:0000256" key="4">
    <source>
        <dbReference type="ARBA" id="ARBA00022825"/>
    </source>
</evidence>
<keyword evidence="3 5" id="KW-0378">Hydrolase</keyword>
<evidence type="ECO:0000313" key="9">
    <source>
        <dbReference type="Proteomes" id="UP001597010"/>
    </source>
</evidence>
<sequence length="528" mass="58432">MKNTAAIIFRTILLITIGVLIGFFLSDGNFGGRRLGLNLSGQDKISRVLDLVRQQYVDSVDVDSLEGVTLNDMLQNLDPHSVYLPAQQARTINEKLEGGFNGIGLEYQLLRDTLVVIQVNKNGPAAKAGIETGDKVVKVNDKPFSGTKLSIDRISKLFRGEKDTYLTLNISRNNSKQLKAFRLKRDHVTLSSIDAAYAQNGTGYIKISKFASSTDTDFRKALADLKVEGMQKLVLDLRGNGGGYLNTATALADEFLPNGKLIVYTKGVHEPRTDYFATDSGSYETGKLTVIIDEYSASASEILAGAMQDLDRATIIGRRSFGKGLVQQQFPFGDGTAVNLTVARYYTPSGRSIQKSYKNGIASYRDELANRIRKGELLNAGSNLNDSAFTGGSAYHTIKGRKVYSSGGIMPDIFVPADTTENTMLIDQLIQNQLFTGYVIDRLQKTIASYPTAERFINKYTITDETMHSFIMYAAQTLKYIEPHDLVISKNVIKTLIKANAARFRWGNNAYYRILNNDDNTFKKALLQ</sequence>
<dbReference type="Proteomes" id="UP001597010">
    <property type="component" value="Unassembled WGS sequence"/>
</dbReference>
<dbReference type="Gene3D" id="3.90.226.10">
    <property type="entry name" value="2-enoyl-CoA Hydratase, Chain A, domain 1"/>
    <property type="match status" value="1"/>
</dbReference>
<evidence type="ECO:0000256" key="5">
    <source>
        <dbReference type="RuleBase" id="RU004404"/>
    </source>
</evidence>
<proteinExistence type="inferred from homology"/>
<organism evidence="8 9">
    <name type="scientific">Mucilaginibacter litoreus</name>
    <dbReference type="NCBI Taxonomy" id="1048221"/>
    <lineage>
        <taxon>Bacteria</taxon>
        <taxon>Pseudomonadati</taxon>
        <taxon>Bacteroidota</taxon>
        <taxon>Sphingobacteriia</taxon>
        <taxon>Sphingobacteriales</taxon>
        <taxon>Sphingobacteriaceae</taxon>
        <taxon>Mucilaginibacter</taxon>
    </lineage>
</organism>
<dbReference type="InterPro" id="IPR001478">
    <property type="entry name" value="PDZ"/>
</dbReference>
<dbReference type="PANTHER" id="PTHR32060:SF30">
    <property type="entry name" value="CARBOXY-TERMINAL PROCESSING PROTEASE CTPA"/>
    <property type="match status" value="1"/>
</dbReference>
<dbReference type="Gene3D" id="3.30.750.44">
    <property type="match status" value="1"/>
</dbReference>
<dbReference type="NCBIfam" id="TIGR00225">
    <property type="entry name" value="prc"/>
    <property type="match status" value="1"/>
</dbReference>
<dbReference type="Pfam" id="PF13180">
    <property type="entry name" value="PDZ_2"/>
    <property type="match status" value="1"/>
</dbReference>
<dbReference type="InterPro" id="IPR029045">
    <property type="entry name" value="ClpP/crotonase-like_dom_sf"/>
</dbReference>
<name>A0ABW3AY33_9SPHI</name>
<comment type="caution">
    <text evidence="8">The sequence shown here is derived from an EMBL/GenBank/DDBJ whole genome shotgun (WGS) entry which is preliminary data.</text>
</comment>
<dbReference type="CDD" id="cd07560">
    <property type="entry name" value="Peptidase_S41_CPP"/>
    <property type="match status" value="1"/>
</dbReference>
<reference evidence="9" key="1">
    <citation type="journal article" date="2019" name="Int. J. Syst. Evol. Microbiol.">
        <title>The Global Catalogue of Microorganisms (GCM) 10K type strain sequencing project: providing services to taxonomists for standard genome sequencing and annotation.</title>
        <authorList>
            <consortium name="The Broad Institute Genomics Platform"/>
            <consortium name="The Broad Institute Genome Sequencing Center for Infectious Disease"/>
            <person name="Wu L."/>
            <person name="Ma J."/>
        </authorList>
    </citation>
    <scope>NUCLEOTIDE SEQUENCE [LARGE SCALE GENOMIC DNA]</scope>
    <source>
        <strain evidence="9">CCUG 61484</strain>
    </source>
</reference>
<accession>A0ABW3AY33</accession>
<dbReference type="Gene3D" id="2.30.42.10">
    <property type="match status" value="1"/>
</dbReference>
<evidence type="ECO:0000256" key="3">
    <source>
        <dbReference type="ARBA" id="ARBA00022801"/>
    </source>
</evidence>
<dbReference type="Pfam" id="PF03572">
    <property type="entry name" value="Peptidase_S41"/>
    <property type="match status" value="1"/>
</dbReference>
<dbReference type="RefSeq" id="WP_377118541.1">
    <property type="nucleotide sequence ID" value="NZ_JBHTHZ010000014.1"/>
</dbReference>
<dbReference type="SMART" id="SM00228">
    <property type="entry name" value="PDZ"/>
    <property type="match status" value="1"/>
</dbReference>
<dbReference type="SUPFAM" id="SSF52096">
    <property type="entry name" value="ClpP/crotonase"/>
    <property type="match status" value="1"/>
</dbReference>
<dbReference type="InterPro" id="IPR004447">
    <property type="entry name" value="Peptidase_S41A"/>
</dbReference>
<dbReference type="CDD" id="cd06782">
    <property type="entry name" value="cpPDZ_CPP-like"/>
    <property type="match status" value="1"/>
</dbReference>
<evidence type="ECO:0000256" key="1">
    <source>
        <dbReference type="ARBA" id="ARBA00009179"/>
    </source>
</evidence>
<keyword evidence="9" id="KW-1185">Reference proteome</keyword>
<evidence type="ECO:0000259" key="7">
    <source>
        <dbReference type="PROSITE" id="PS50106"/>
    </source>
</evidence>
<evidence type="ECO:0000256" key="2">
    <source>
        <dbReference type="ARBA" id="ARBA00022670"/>
    </source>
</evidence>
<keyword evidence="6" id="KW-0472">Membrane</keyword>
<evidence type="ECO:0000256" key="6">
    <source>
        <dbReference type="SAM" id="Phobius"/>
    </source>
</evidence>
<dbReference type="EMBL" id="JBHTHZ010000014">
    <property type="protein sequence ID" value="MFD0795795.1"/>
    <property type="molecule type" value="Genomic_DNA"/>
</dbReference>
<gene>
    <name evidence="8" type="ORF">ACFQZX_19390</name>
</gene>
<evidence type="ECO:0000313" key="8">
    <source>
        <dbReference type="EMBL" id="MFD0795795.1"/>
    </source>
</evidence>
<keyword evidence="6" id="KW-0812">Transmembrane</keyword>
<feature type="domain" description="PDZ" evidence="7">
    <location>
        <begin position="89"/>
        <end position="159"/>
    </location>
</feature>
<feature type="transmembrane region" description="Helical" evidence="6">
    <location>
        <begin position="7"/>
        <end position="25"/>
    </location>
</feature>
<dbReference type="SMART" id="SM00245">
    <property type="entry name" value="TSPc"/>
    <property type="match status" value="1"/>
</dbReference>
<dbReference type="SUPFAM" id="SSF50156">
    <property type="entry name" value="PDZ domain-like"/>
    <property type="match status" value="1"/>
</dbReference>
<dbReference type="PROSITE" id="PS50106">
    <property type="entry name" value="PDZ"/>
    <property type="match status" value="1"/>
</dbReference>
<keyword evidence="2 5" id="KW-0645">Protease</keyword>
<dbReference type="InterPro" id="IPR036034">
    <property type="entry name" value="PDZ_sf"/>
</dbReference>
<dbReference type="InterPro" id="IPR005151">
    <property type="entry name" value="Tail-specific_protease"/>
</dbReference>
<keyword evidence="4 5" id="KW-0720">Serine protease</keyword>
<keyword evidence="6" id="KW-1133">Transmembrane helix</keyword>
<dbReference type="PANTHER" id="PTHR32060">
    <property type="entry name" value="TAIL-SPECIFIC PROTEASE"/>
    <property type="match status" value="1"/>
</dbReference>
<comment type="similarity">
    <text evidence="1 5">Belongs to the peptidase S41A family.</text>
</comment>
<protein>
    <submittedName>
        <fullName evidence="8">S41 family peptidase</fullName>
    </submittedName>
</protein>